<evidence type="ECO:0000313" key="3">
    <source>
        <dbReference type="Proteomes" id="UP001212841"/>
    </source>
</evidence>
<organism evidence="2 3">
    <name type="scientific">Rhizophlyctis rosea</name>
    <dbReference type="NCBI Taxonomy" id="64517"/>
    <lineage>
        <taxon>Eukaryota</taxon>
        <taxon>Fungi</taxon>
        <taxon>Fungi incertae sedis</taxon>
        <taxon>Chytridiomycota</taxon>
        <taxon>Chytridiomycota incertae sedis</taxon>
        <taxon>Chytridiomycetes</taxon>
        <taxon>Rhizophlyctidales</taxon>
        <taxon>Rhizophlyctidaceae</taxon>
        <taxon>Rhizophlyctis</taxon>
    </lineage>
</organism>
<protein>
    <submittedName>
        <fullName evidence="2">Uncharacterized protein</fullName>
    </submittedName>
</protein>
<sequence>MSFLKSIRQAFQSSTSTPTSARHSPTLSVDSLSLSSAPSTPTTAHPQHAISESDLSSLAAKSRLSSSYDKLSTTSAPILPTTSHSNPSTPPPSIQNRTRAPSHAPSTAASTLSTYSHSSPHLPTEHIVCRICEESIRAEDMEQHSRVCAVQQEFHLGVWNLDKRLRKLGGDVAGLVERVVLRDFEDDLWEWQRGRRGVEGLEEKIRAAADVDVNEESPKKAIVKVEKILGKVKRYLEEEGKCPGIDREVFEVGRKAVGVIEEKLVLLRQYHDKR</sequence>
<name>A0AAD5WWF1_9FUNG</name>
<comment type="caution">
    <text evidence="2">The sequence shown here is derived from an EMBL/GenBank/DDBJ whole genome shotgun (WGS) entry which is preliminary data.</text>
</comment>
<proteinExistence type="predicted"/>
<feature type="region of interest" description="Disordered" evidence="1">
    <location>
        <begin position="71"/>
        <end position="121"/>
    </location>
</feature>
<dbReference type="EMBL" id="JADGJD010003080">
    <property type="protein sequence ID" value="KAJ3025880.1"/>
    <property type="molecule type" value="Genomic_DNA"/>
</dbReference>
<evidence type="ECO:0000256" key="1">
    <source>
        <dbReference type="SAM" id="MobiDB-lite"/>
    </source>
</evidence>
<dbReference type="AlphaFoldDB" id="A0AAD5WWF1"/>
<keyword evidence="3" id="KW-1185">Reference proteome</keyword>
<accession>A0AAD5WWF1</accession>
<reference evidence="2" key="1">
    <citation type="submission" date="2020-05" db="EMBL/GenBank/DDBJ databases">
        <title>Phylogenomic resolution of chytrid fungi.</title>
        <authorList>
            <person name="Stajich J.E."/>
            <person name="Amses K."/>
            <person name="Simmons R."/>
            <person name="Seto K."/>
            <person name="Myers J."/>
            <person name="Bonds A."/>
            <person name="Quandt C.A."/>
            <person name="Barry K."/>
            <person name="Liu P."/>
            <person name="Grigoriev I."/>
            <person name="Longcore J.E."/>
            <person name="James T.Y."/>
        </authorList>
    </citation>
    <scope>NUCLEOTIDE SEQUENCE</scope>
    <source>
        <strain evidence="2">JEL0318</strain>
    </source>
</reference>
<feature type="compositionally biased region" description="Polar residues" evidence="1">
    <location>
        <begin position="9"/>
        <end position="23"/>
    </location>
</feature>
<feature type="compositionally biased region" description="Low complexity" evidence="1">
    <location>
        <begin position="24"/>
        <end position="43"/>
    </location>
</feature>
<gene>
    <name evidence="2" type="ORF">HK097_006582</name>
</gene>
<feature type="compositionally biased region" description="Low complexity" evidence="1">
    <location>
        <begin position="101"/>
        <end position="121"/>
    </location>
</feature>
<evidence type="ECO:0000313" key="2">
    <source>
        <dbReference type="EMBL" id="KAJ3025880.1"/>
    </source>
</evidence>
<feature type="non-terminal residue" evidence="2">
    <location>
        <position position="274"/>
    </location>
</feature>
<dbReference type="Proteomes" id="UP001212841">
    <property type="component" value="Unassembled WGS sequence"/>
</dbReference>
<feature type="region of interest" description="Disordered" evidence="1">
    <location>
        <begin position="1"/>
        <end position="55"/>
    </location>
</feature>